<organism evidence="3 4">
    <name type="scientific">Sodiomyces alkalinus (strain CBS 110278 / VKM F-3762 / F11)</name>
    <name type="common">Alkaliphilic filamentous fungus</name>
    <dbReference type="NCBI Taxonomy" id="1314773"/>
    <lineage>
        <taxon>Eukaryota</taxon>
        <taxon>Fungi</taxon>
        <taxon>Dikarya</taxon>
        <taxon>Ascomycota</taxon>
        <taxon>Pezizomycotina</taxon>
        <taxon>Sordariomycetes</taxon>
        <taxon>Hypocreomycetidae</taxon>
        <taxon>Glomerellales</taxon>
        <taxon>Plectosphaerellaceae</taxon>
        <taxon>Sodiomyces</taxon>
    </lineage>
</organism>
<dbReference type="InterPro" id="IPR029058">
    <property type="entry name" value="AB_hydrolase_fold"/>
</dbReference>
<keyword evidence="1" id="KW-0378">Hydrolase</keyword>
<dbReference type="OrthoDB" id="433474at2759"/>
<dbReference type="InterPro" id="IPR013094">
    <property type="entry name" value="AB_hydrolase_3"/>
</dbReference>
<dbReference type="PANTHER" id="PTHR48081">
    <property type="entry name" value="AB HYDROLASE SUPERFAMILY PROTEIN C4A8.06C"/>
    <property type="match status" value="1"/>
</dbReference>
<accession>A0A3N2Q610</accession>
<reference evidence="3 4" key="1">
    <citation type="journal article" date="2018" name="Mol. Ecol.">
        <title>The obligate alkalophilic soda-lake fungus Sodiomyces alkalinus has shifted to a protein diet.</title>
        <authorList>
            <person name="Grum-Grzhimaylo A.A."/>
            <person name="Falkoski D.L."/>
            <person name="van den Heuvel J."/>
            <person name="Valero-Jimenez C.A."/>
            <person name="Min B."/>
            <person name="Choi I.G."/>
            <person name="Lipzen A."/>
            <person name="Daum C.G."/>
            <person name="Aanen D.K."/>
            <person name="Tsang A."/>
            <person name="Henrissat B."/>
            <person name="Bilanenko E.N."/>
            <person name="de Vries R.P."/>
            <person name="van Kan J.A.L."/>
            <person name="Grigoriev I.V."/>
            <person name="Debets A.J.M."/>
        </authorList>
    </citation>
    <scope>NUCLEOTIDE SEQUENCE [LARGE SCALE GENOMIC DNA]</scope>
    <source>
        <strain evidence="3 4">F11</strain>
    </source>
</reference>
<dbReference type="Gene3D" id="3.40.50.1820">
    <property type="entry name" value="alpha/beta hydrolase"/>
    <property type="match status" value="1"/>
</dbReference>
<feature type="domain" description="Alpha/beta hydrolase fold-3" evidence="2">
    <location>
        <begin position="88"/>
        <end position="315"/>
    </location>
</feature>
<evidence type="ECO:0000259" key="2">
    <source>
        <dbReference type="Pfam" id="PF07859"/>
    </source>
</evidence>
<dbReference type="GeneID" id="39576144"/>
<dbReference type="RefSeq" id="XP_028470020.1">
    <property type="nucleotide sequence ID" value="XM_028607666.1"/>
</dbReference>
<dbReference type="EMBL" id="ML119051">
    <property type="protein sequence ID" value="ROT42214.1"/>
    <property type="molecule type" value="Genomic_DNA"/>
</dbReference>
<protein>
    <submittedName>
        <fullName evidence="3">Carboxylesterase A</fullName>
    </submittedName>
</protein>
<sequence>MPEGEELDVNPVEGVSRWRLAVKAAVLRSAASLSFTLSNRTAPVPPPPTRTIWVDSTLSRWKGPKAIRVYVWERNSAGSPDKRKRTALINFHGGGFLLGSGTDDARWVAAVQDTFDAVVFSVEYRLAPGYPYPTPVEDCVDSILQLRERAEEFGIDPDNIILSGFSAGATLALSSWVILQDPSRWRYEMPPSLPAGEALDSIAGMVLFYPPLDWTISRSEKRERSSKPEETLPSSMTDLFDACYIHPYIPHAQRHDPRLSPGLMPAEMMNKLPPLHLCLCEHDMLLAEGLYFADRAKEAGRVVTSRVVPGQKHAWDKTLPFNAIDASIAVEYEAAIVTMRHWLSGDAPGLNVKTISQLDDTVETQVDLPV</sequence>
<dbReference type="InterPro" id="IPR050300">
    <property type="entry name" value="GDXG_lipolytic_enzyme"/>
</dbReference>
<evidence type="ECO:0000256" key="1">
    <source>
        <dbReference type="ARBA" id="ARBA00022801"/>
    </source>
</evidence>
<dbReference type="PANTHER" id="PTHR48081:SF8">
    <property type="entry name" value="ALPHA_BETA HYDROLASE FOLD-3 DOMAIN-CONTAINING PROTEIN-RELATED"/>
    <property type="match status" value="1"/>
</dbReference>
<keyword evidence="4" id="KW-1185">Reference proteome</keyword>
<proteinExistence type="predicted"/>
<evidence type="ECO:0000313" key="3">
    <source>
        <dbReference type="EMBL" id="ROT42214.1"/>
    </source>
</evidence>
<gene>
    <name evidence="3" type="ORF">SODALDRAFT_269535</name>
</gene>
<name>A0A3N2Q610_SODAK</name>
<dbReference type="Pfam" id="PF07859">
    <property type="entry name" value="Abhydrolase_3"/>
    <property type="match status" value="1"/>
</dbReference>
<dbReference type="GO" id="GO:0016787">
    <property type="term" value="F:hydrolase activity"/>
    <property type="evidence" value="ECO:0007669"/>
    <property type="project" value="UniProtKB-KW"/>
</dbReference>
<dbReference type="AlphaFoldDB" id="A0A3N2Q610"/>
<dbReference type="SUPFAM" id="SSF53474">
    <property type="entry name" value="alpha/beta-Hydrolases"/>
    <property type="match status" value="1"/>
</dbReference>
<dbReference type="STRING" id="1314773.A0A3N2Q610"/>
<dbReference type="Proteomes" id="UP000272025">
    <property type="component" value="Unassembled WGS sequence"/>
</dbReference>
<evidence type="ECO:0000313" key="4">
    <source>
        <dbReference type="Proteomes" id="UP000272025"/>
    </source>
</evidence>